<reference evidence="1" key="1">
    <citation type="submission" date="2020-08" db="EMBL/GenBank/DDBJ databases">
        <title>Multicomponent nature underlies the extraordinary mechanical properties of spider dragline silk.</title>
        <authorList>
            <person name="Kono N."/>
            <person name="Nakamura H."/>
            <person name="Mori M."/>
            <person name="Yoshida Y."/>
            <person name="Ohtoshi R."/>
            <person name="Malay A.D."/>
            <person name="Moran D.A.P."/>
            <person name="Tomita M."/>
            <person name="Numata K."/>
            <person name="Arakawa K."/>
        </authorList>
    </citation>
    <scope>NUCLEOTIDE SEQUENCE</scope>
</reference>
<keyword evidence="2" id="KW-1185">Reference proteome</keyword>
<protein>
    <submittedName>
        <fullName evidence="1">Uncharacterized protein</fullName>
    </submittedName>
</protein>
<name>A0A8X6XZU2_9ARAC</name>
<dbReference type="AlphaFoldDB" id="A0A8X6XZU2"/>
<dbReference type="Proteomes" id="UP000886998">
    <property type="component" value="Unassembled WGS sequence"/>
</dbReference>
<evidence type="ECO:0000313" key="2">
    <source>
        <dbReference type="Proteomes" id="UP000886998"/>
    </source>
</evidence>
<comment type="caution">
    <text evidence="1">The sequence shown here is derived from an EMBL/GenBank/DDBJ whole genome shotgun (WGS) entry which is preliminary data.</text>
</comment>
<sequence>MPIAAKCQEIDCGGSDPSCRTVDQALTFCRKWSTFNHPGRPVSDLKGQSLYLYYEIWQTIYGMSSNLPCPHSMLC</sequence>
<accession>A0A8X6XZU2</accession>
<proteinExistence type="predicted"/>
<evidence type="ECO:0000313" key="1">
    <source>
        <dbReference type="EMBL" id="GFY60386.1"/>
    </source>
</evidence>
<dbReference type="EMBL" id="BMAV01013135">
    <property type="protein sequence ID" value="GFY60386.1"/>
    <property type="molecule type" value="Genomic_DNA"/>
</dbReference>
<gene>
    <name evidence="1" type="ORF">TNIN_419351</name>
</gene>
<organism evidence="1 2">
    <name type="scientific">Trichonephila inaurata madagascariensis</name>
    <dbReference type="NCBI Taxonomy" id="2747483"/>
    <lineage>
        <taxon>Eukaryota</taxon>
        <taxon>Metazoa</taxon>
        <taxon>Ecdysozoa</taxon>
        <taxon>Arthropoda</taxon>
        <taxon>Chelicerata</taxon>
        <taxon>Arachnida</taxon>
        <taxon>Araneae</taxon>
        <taxon>Araneomorphae</taxon>
        <taxon>Entelegynae</taxon>
        <taxon>Araneoidea</taxon>
        <taxon>Nephilidae</taxon>
        <taxon>Trichonephila</taxon>
        <taxon>Trichonephila inaurata</taxon>
    </lineage>
</organism>